<organism evidence="2 3">
    <name type="scientific">candidate division WWE3 bacterium</name>
    <dbReference type="NCBI Taxonomy" id="2053526"/>
    <lineage>
        <taxon>Bacteria</taxon>
        <taxon>Katanobacteria</taxon>
    </lineage>
</organism>
<name>A0A955LG24_UNCKA</name>
<feature type="transmembrane region" description="Helical" evidence="1">
    <location>
        <begin position="75"/>
        <end position="94"/>
    </location>
</feature>
<dbReference type="Pfam" id="PF06961">
    <property type="entry name" value="DUF1294"/>
    <property type="match status" value="1"/>
</dbReference>
<reference evidence="2" key="2">
    <citation type="journal article" date="2021" name="Microbiome">
        <title>Successional dynamics and alternative stable states in a saline activated sludge microbial community over 9 years.</title>
        <authorList>
            <person name="Wang Y."/>
            <person name="Ye J."/>
            <person name="Ju F."/>
            <person name="Liu L."/>
            <person name="Boyd J.A."/>
            <person name="Deng Y."/>
            <person name="Parks D.H."/>
            <person name="Jiang X."/>
            <person name="Yin X."/>
            <person name="Woodcroft B.J."/>
            <person name="Tyson G.W."/>
            <person name="Hugenholtz P."/>
            <person name="Polz M.F."/>
            <person name="Zhang T."/>
        </authorList>
    </citation>
    <scope>NUCLEOTIDE SEQUENCE</scope>
    <source>
        <strain evidence="2">HKST-UBA01</strain>
    </source>
</reference>
<feature type="transmembrane region" description="Helical" evidence="1">
    <location>
        <begin position="6"/>
        <end position="24"/>
    </location>
</feature>
<gene>
    <name evidence="2" type="ORF">KC571_00365</name>
</gene>
<keyword evidence="1" id="KW-1133">Transmembrane helix</keyword>
<evidence type="ECO:0000256" key="1">
    <source>
        <dbReference type="SAM" id="Phobius"/>
    </source>
</evidence>
<proteinExistence type="predicted"/>
<protein>
    <submittedName>
        <fullName evidence="2">DUF1294 domain-containing protein</fullName>
    </submittedName>
</protein>
<reference evidence="2" key="1">
    <citation type="submission" date="2020-04" db="EMBL/GenBank/DDBJ databases">
        <authorList>
            <person name="Zhang T."/>
        </authorList>
    </citation>
    <scope>NUCLEOTIDE SEQUENCE</scope>
    <source>
        <strain evidence="2">HKST-UBA01</strain>
    </source>
</reference>
<dbReference type="EMBL" id="JAGQKX010000005">
    <property type="protein sequence ID" value="MCA9389836.1"/>
    <property type="molecule type" value="Genomic_DNA"/>
</dbReference>
<dbReference type="AlphaFoldDB" id="A0A955LG24"/>
<dbReference type="InterPro" id="IPR010718">
    <property type="entry name" value="DUF1294"/>
</dbReference>
<dbReference type="Proteomes" id="UP000701698">
    <property type="component" value="Unassembled WGS sequence"/>
</dbReference>
<evidence type="ECO:0000313" key="2">
    <source>
        <dbReference type="EMBL" id="MCA9389836.1"/>
    </source>
</evidence>
<keyword evidence="1" id="KW-0812">Transmembrane</keyword>
<sequence>MSIIYLAIFVWLTVTNVTGFMLMAKDKAESKKKRPQRISEKTLLKWALLGGVAGVYGGMEYCRHKTKHQDFRMKLWLIFTLYLTAAVLIIGIIITH</sequence>
<accession>A0A955LG24</accession>
<keyword evidence="1" id="KW-0472">Membrane</keyword>
<comment type="caution">
    <text evidence="2">The sequence shown here is derived from an EMBL/GenBank/DDBJ whole genome shotgun (WGS) entry which is preliminary data.</text>
</comment>
<evidence type="ECO:0000313" key="3">
    <source>
        <dbReference type="Proteomes" id="UP000701698"/>
    </source>
</evidence>